<gene>
    <name evidence="4" type="ORF">SAMN04488004_1316</name>
</gene>
<dbReference type="AlphaFoldDB" id="A0A1I4IZ84"/>
<dbReference type="PRINTS" id="PR00313">
    <property type="entry name" value="CABNDNGRPT"/>
</dbReference>
<dbReference type="RefSeq" id="WP_090191584.1">
    <property type="nucleotide sequence ID" value="NZ_FOTF01000031.1"/>
</dbReference>
<dbReference type="STRING" id="195913.SAMN04488004_1316"/>
<dbReference type="Pfam" id="PF00353">
    <property type="entry name" value="HemolysinCabind"/>
    <property type="match status" value="6"/>
</dbReference>
<organism evidence="4 5">
    <name type="scientific">Loktanella salsilacus</name>
    <dbReference type="NCBI Taxonomy" id="195913"/>
    <lineage>
        <taxon>Bacteria</taxon>
        <taxon>Pseudomonadati</taxon>
        <taxon>Pseudomonadota</taxon>
        <taxon>Alphaproteobacteria</taxon>
        <taxon>Rhodobacterales</taxon>
        <taxon>Roseobacteraceae</taxon>
        <taxon>Loktanella</taxon>
    </lineage>
</organism>
<sequence length="579" mass="60993">MLTRTHIAQNGTGQIHTFDASGSRDQNNWDNLQFSKITSFSHGHHVRTGSGNDTINFKNINEVSSVIVGRIEDFDSQRDTLRIEGQAIDLNNLPANVRIVEFNGAHNDAGSQPQQWILITTPAGGSIFYAFEGARVDMNNNGGANSGAQESHFISRAQLPDFSKLKTVPYVDPQNVVPTGIAATNGITINDVDVNTSDVLERIVGTGMDDLIAAGLNDDFVRGYQGNDQIWGGSGNDTVYGEDGNDILNGGTGSDKLFGGNGNDRIDGGLHDDVIVGANGNDLLIGNNGNDKLFGSSGSDILNGDGGNDYLDGGANGDRLFGGNGNDILLGQNGNDLLLGGQGADILGGGGGNDRIYGGSGNDRIYGGNSADLLVGQDGDDRIVGGYGADRIAGGNGNDHIYGGGHDDRLYGGNGNDVVLGVHGNDIVFGNFGNDRLVGGDGNDQLFGGMGRDVLYGQSGNDRISGGMGADILSGGAGADVFDFKNGDMVDWDDLNGTWAQKNSQLDVITDFTVGSDIIDFVGYGQVKSIDDISVWSTTIDGNLYFTVNVIETNERMLVDVDDTMTWSNFCEAENFLFH</sequence>
<protein>
    <submittedName>
        <fullName evidence="4">Hemolysin-type calcium-binding repeat-containing protein</fullName>
    </submittedName>
</protein>
<evidence type="ECO:0000313" key="5">
    <source>
        <dbReference type="Proteomes" id="UP000199550"/>
    </source>
</evidence>
<proteinExistence type="predicted"/>
<dbReference type="InterPro" id="IPR011049">
    <property type="entry name" value="Serralysin-like_metalloprot_C"/>
</dbReference>
<evidence type="ECO:0000313" key="4">
    <source>
        <dbReference type="EMBL" id="SFL59634.1"/>
    </source>
</evidence>
<dbReference type="PROSITE" id="PS00330">
    <property type="entry name" value="HEMOLYSIN_CALCIUM"/>
    <property type="match status" value="6"/>
</dbReference>
<dbReference type="GO" id="GO:0005509">
    <property type="term" value="F:calcium ion binding"/>
    <property type="evidence" value="ECO:0007669"/>
    <property type="project" value="InterPro"/>
</dbReference>
<dbReference type="PANTHER" id="PTHR38340">
    <property type="entry name" value="S-LAYER PROTEIN"/>
    <property type="match status" value="1"/>
</dbReference>
<dbReference type="InterPro" id="IPR050557">
    <property type="entry name" value="RTX_toxin/Mannuronan_C5-epim"/>
</dbReference>
<dbReference type="InterPro" id="IPR001343">
    <property type="entry name" value="Hemolysn_Ca-bd"/>
</dbReference>
<feature type="region of interest" description="Disordered" evidence="3">
    <location>
        <begin position="1"/>
        <end position="22"/>
    </location>
</feature>
<dbReference type="InterPro" id="IPR018511">
    <property type="entry name" value="Hemolysin-typ_Ca-bd_CS"/>
</dbReference>
<keyword evidence="2" id="KW-0964">Secreted</keyword>
<evidence type="ECO:0000256" key="1">
    <source>
        <dbReference type="ARBA" id="ARBA00004613"/>
    </source>
</evidence>
<evidence type="ECO:0000256" key="2">
    <source>
        <dbReference type="ARBA" id="ARBA00022525"/>
    </source>
</evidence>
<keyword evidence="5" id="KW-1185">Reference proteome</keyword>
<name>A0A1I4IZ84_9RHOB</name>
<dbReference type="SUPFAM" id="SSF51120">
    <property type="entry name" value="beta-Roll"/>
    <property type="match status" value="3"/>
</dbReference>
<dbReference type="PANTHER" id="PTHR38340:SF1">
    <property type="entry name" value="S-LAYER PROTEIN"/>
    <property type="match status" value="1"/>
</dbReference>
<reference evidence="4 5" key="1">
    <citation type="submission" date="2016-10" db="EMBL/GenBank/DDBJ databases">
        <authorList>
            <person name="de Groot N.N."/>
        </authorList>
    </citation>
    <scope>NUCLEOTIDE SEQUENCE [LARGE SCALE GENOMIC DNA]</scope>
    <source>
        <strain evidence="4 5">DSM 16199</strain>
    </source>
</reference>
<comment type="subcellular location">
    <subcellularLocation>
        <location evidence="1">Secreted</location>
    </subcellularLocation>
</comment>
<dbReference type="GO" id="GO:0005576">
    <property type="term" value="C:extracellular region"/>
    <property type="evidence" value="ECO:0007669"/>
    <property type="project" value="UniProtKB-SubCell"/>
</dbReference>
<dbReference type="EMBL" id="FOTF01000031">
    <property type="protein sequence ID" value="SFL59634.1"/>
    <property type="molecule type" value="Genomic_DNA"/>
</dbReference>
<dbReference type="Proteomes" id="UP000199550">
    <property type="component" value="Unassembled WGS sequence"/>
</dbReference>
<feature type="compositionally biased region" description="Polar residues" evidence="3">
    <location>
        <begin position="1"/>
        <end position="15"/>
    </location>
</feature>
<dbReference type="OrthoDB" id="733404at2"/>
<accession>A0A1I4IZ84</accession>
<evidence type="ECO:0000256" key="3">
    <source>
        <dbReference type="SAM" id="MobiDB-lite"/>
    </source>
</evidence>
<dbReference type="Gene3D" id="2.150.10.10">
    <property type="entry name" value="Serralysin-like metalloprotease, C-terminal"/>
    <property type="match status" value="4"/>
</dbReference>